<name>A0A8S5T219_9CAUD</name>
<evidence type="ECO:0000313" key="1">
    <source>
        <dbReference type="EMBL" id="DAF57305.1"/>
    </source>
</evidence>
<organism evidence="1">
    <name type="scientific">Podoviridae sp. ctuch15</name>
    <dbReference type="NCBI Taxonomy" id="2827752"/>
    <lineage>
        <taxon>Viruses</taxon>
        <taxon>Duplodnaviria</taxon>
        <taxon>Heunggongvirae</taxon>
        <taxon>Uroviricota</taxon>
        <taxon>Caudoviricetes</taxon>
    </lineage>
</organism>
<dbReference type="EMBL" id="BK032731">
    <property type="protein sequence ID" value="DAF57305.1"/>
    <property type="molecule type" value="Genomic_DNA"/>
</dbReference>
<proteinExistence type="predicted"/>
<reference evidence="1" key="1">
    <citation type="journal article" date="2021" name="Proc. Natl. Acad. Sci. U.S.A.">
        <title>A Catalog of Tens of Thousands of Viruses from Human Metagenomes Reveals Hidden Associations with Chronic Diseases.</title>
        <authorList>
            <person name="Tisza M.J."/>
            <person name="Buck C.B."/>
        </authorList>
    </citation>
    <scope>NUCLEOTIDE SEQUENCE</scope>
    <source>
        <strain evidence="1">Ctuch15</strain>
    </source>
</reference>
<protein>
    <submittedName>
        <fullName evidence="1">Uncharacterized protein</fullName>
    </submittedName>
</protein>
<accession>A0A8S5T219</accession>
<sequence>MDKLLKHHLKFVLKRYMDNKDTYVYADKDWLYVADRYSWVRIPSDTSPFSEKGYLTNENARSTSTEKAMVFVPPYETSQMTELEDTGIRRVLDNDTKVKVLQSGDETVWLSKAILKPLVPKGVPVKYWQYRVGPCNAVYLTFWNDVDVRALIAPVRKQD</sequence>